<gene>
    <name evidence="1" type="ORF">CICLE_v10004056mg</name>
</gene>
<evidence type="ECO:0000313" key="2">
    <source>
        <dbReference type="Proteomes" id="UP000030687"/>
    </source>
</evidence>
<proteinExistence type="predicted"/>
<sequence length="89" mass="9970">MICPSFKQMLAPFVSFSLDILEIPSHASYSLLSPINILYLCSILKNDKSLGRVFSSWMSISKEVNLDKLFNSSRLAFLLSPSTPSTFPH</sequence>
<dbReference type="Gramene" id="ESR46407">
    <property type="protein sequence ID" value="ESR46407"/>
    <property type="gene ID" value="CICLE_v10004056mg"/>
</dbReference>
<dbReference type="KEGG" id="cic:CICLE_v10004056mg"/>
<evidence type="ECO:0000313" key="1">
    <source>
        <dbReference type="EMBL" id="ESR46407.1"/>
    </source>
</evidence>
<dbReference type="AlphaFoldDB" id="V4SZW6"/>
<name>V4SZW6_CITCL</name>
<accession>V4SZW6</accession>
<dbReference type="EMBL" id="KI536799">
    <property type="protein sequence ID" value="ESR46407.1"/>
    <property type="molecule type" value="Genomic_DNA"/>
</dbReference>
<keyword evidence="2" id="KW-1185">Reference proteome</keyword>
<reference evidence="1 2" key="1">
    <citation type="submission" date="2013-10" db="EMBL/GenBank/DDBJ databases">
        <authorList>
            <consortium name="International Citrus Genome Consortium"/>
            <person name="Jenkins J."/>
            <person name="Schmutz J."/>
            <person name="Prochnik S."/>
            <person name="Rokhsar D."/>
            <person name="Gmitter F."/>
            <person name="Ollitrault P."/>
            <person name="Machado M."/>
            <person name="Talon M."/>
            <person name="Wincker P."/>
            <person name="Jaillon O."/>
            <person name="Morgante M."/>
        </authorList>
    </citation>
    <scope>NUCLEOTIDE SEQUENCE</scope>
    <source>
        <strain evidence="2">cv. Clemenules</strain>
    </source>
</reference>
<dbReference type="InParanoid" id="V4SZW6"/>
<organism evidence="1 2">
    <name type="scientific">Citrus clementina</name>
    <name type="common">Clementine</name>
    <name type="synonym">Citrus deliciosa x Citrus sinensis</name>
    <dbReference type="NCBI Taxonomy" id="85681"/>
    <lineage>
        <taxon>Eukaryota</taxon>
        <taxon>Viridiplantae</taxon>
        <taxon>Streptophyta</taxon>
        <taxon>Embryophyta</taxon>
        <taxon>Tracheophyta</taxon>
        <taxon>Spermatophyta</taxon>
        <taxon>Magnoliopsida</taxon>
        <taxon>eudicotyledons</taxon>
        <taxon>Gunneridae</taxon>
        <taxon>Pentapetalae</taxon>
        <taxon>rosids</taxon>
        <taxon>malvids</taxon>
        <taxon>Sapindales</taxon>
        <taxon>Rutaceae</taxon>
        <taxon>Aurantioideae</taxon>
        <taxon>Citrus</taxon>
    </lineage>
</organism>
<dbReference type="Proteomes" id="UP000030687">
    <property type="component" value="Unassembled WGS sequence"/>
</dbReference>
<protein>
    <submittedName>
        <fullName evidence="1">Uncharacterized protein</fullName>
    </submittedName>
</protein>